<evidence type="ECO:0000313" key="4">
    <source>
        <dbReference type="Xenbase" id="XB-GENE-29087603"/>
    </source>
</evidence>
<dbReference type="Proteomes" id="UP000008143">
    <property type="component" value="Chromosome 7"/>
</dbReference>
<dbReference type="OMA" id="NHYESAP"/>
<keyword evidence="1" id="KW-0472">Membrane</keyword>
<dbReference type="OrthoDB" id="10652820at2759"/>
<keyword evidence="1" id="KW-0812">Transmembrane</keyword>
<reference evidence="3" key="1">
    <citation type="submission" date="2025-08" db="UniProtKB">
        <authorList>
            <consortium name="RefSeq"/>
        </authorList>
    </citation>
    <scope>IDENTIFICATION</scope>
    <source>
        <strain evidence="3">Nigerian</strain>
        <tissue evidence="3">Liver and blood</tissue>
    </source>
</reference>
<dbReference type="KEGG" id="xtr:101734194"/>
<gene>
    <name evidence="3 4" type="primary">LOC101734194</name>
</gene>
<evidence type="ECO:0000256" key="1">
    <source>
        <dbReference type="SAM" id="Phobius"/>
    </source>
</evidence>
<feature type="transmembrane region" description="Helical" evidence="1">
    <location>
        <begin position="143"/>
        <end position="170"/>
    </location>
</feature>
<keyword evidence="1" id="KW-1133">Transmembrane helix</keyword>
<dbReference type="RefSeq" id="XP_031761918.1">
    <property type="nucleotide sequence ID" value="XM_031906058.1"/>
</dbReference>
<dbReference type="GeneID" id="101734194"/>
<organism evidence="2 3">
    <name type="scientific">Xenopus tropicalis</name>
    <name type="common">Western clawed frog</name>
    <name type="synonym">Silurana tropicalis</name>
    <dbReference type="NCBI Taxonomy" id="8364"/>
    <lineage>
        <taxon>Eukaryota</taxon>
        <taxon>Metazoa</taxon>
        <taxon>Chordata</taxon>
        <taxon>Craniata</taxon>
        <taxon>Vertebrata</taxon>
        <taxon>Euteleostomi</taxon>
        <taxon>Amphibia</taxon>
        <taxon>Batrachia</taxon>
        <taxon>Anura</taxon>
        <taxon>Pipoidea</taxon>
        <taxon>Pipidae</taxon>
        <taxon>Xenopodinae</taxon>
        <taxon>Xenopus</taxon>
        <taxon>Silurana</taxon>
    </lineage>
</organism>
<dbReference type="Xenbase" id="XB-GENE-29087603">
    <property type="gene designation" value="LOC101734194"/>
</dbReference>
<dbReference type="AlphaFoldDB" id="A0A8J1JVK4"/>
<sequence>MATSDVTITSTLLPTSAISATPSTDGLLTATSPITSDISTATSPITTDISTTISPSTADIITATSPITTDISTTSSSTTNGMLTITTGGYPEISTTSSATTNLITTGGYPEISTTLLTTNTTFPVTTSSLPANLTASTPHNNALAIGLGVGIPCGVLLLVAIAFLIYFLIKHKKPMSPHNTKTEEIPTTENQYETVMPRVRKPNDYVNISFDPYETAPDEPLYERTLNIN</sequence>
<accession>A0A8J1JVK4</accession>
<keyword evidence="2" id="KW-1185">Reference proteome</keyword>
<proteinExistence type="predicted"/>
<protein>
    <submittedName>
        <fullName evidence="3">Cell wall protein DAN4 isoform X1</fullName>
    </submittedName>
</protein>
<evidence type="ECO:0000313" key="3">
    <source>
        <dbReference type="RefSeq" id="XP_031761918.1"/>
    </source>
</evidence>
<dbReference type="AGR" id="Xenbase:XB-GENE-29087603"/>
<name>A0A8J1JVK4_XENTR</name>
<evidence type="ECO:0000313" key="2">
    <source>
        <dbReference type="Proteomes" id="UP000008143"/>
    </source>
</evidence>